<reference evidence="1" key="1">
    <citation type="journal article" date="2016" name="Genome Announc.">
        <title>Genome Sequence of Ustilaginoidea virens IPU010, a Rice Pathogenic Fungus Causing False Smut.</title>
        <authorList>
            <person name="Kumagai T."/>
            <person name="Ishii T."/>
            <person name="Terai G."/>
            <person name="Umemura M."/>
            <person name="Machida M."/>
            <person name="Asai K."/>
        </authorList>
    </citation>
    <scope>NUCLEOTIDE SEQUENCE [LARGE SCALE GENOMIC DNA]</scope>
    <source>
        <strain evidence="1">IPU010</strain>
    </source>
</reference>
<evidence type="ECO:0000313" key="4">
    <source>
        <dbReference type="Proteomes" id="UP000054053"/>
    </source>
</evidence>
<protein>
    <submittedName>
        <fullName evidence="1">Uncharacterized protein</fullName>
    </submittedName>
</protein>
<gene>
    <name evidence="2" type="ORF">UV8b_03091</name>
    <name evidence="1" type="ORF">UVI_02021450</name>
</gene>
<dbReference type="AlphaFoldDB" id="A0A063C5V4"/>
<dbReference type="GeneID" id="66063869"/>
<dbReference type="RefSeq" id="XP_042996523.1">
    <property type="nucleotide sequence ID" value="XM_043140589.1"/>
</dbReference>
<dbReference type="EMBL" id="CP072754">
    <property type="protein sequence ID" value="QUC18850.1"/>
    <property type="molecule type" value="Genomic_DNA"/>
</dbReference>
<dbReference type="Proteomes" id="UP000054053">
    <property type="component" value="Unassembled WGS sequence"/>
</dbReference>
<dbReference type="KEGG" id="uvi:66063869"/>
<proteinExistence type="predicted"/>
<name>A0A063C5V4_USTVR</name>
<reference evidence="4" key="2">
    <citation type="journal article" date="2016" name="Genome Announc.">
        <title>Genome sequence of Ustilaginoidea virens IPU010, a rice pathogenic fungus causing false smut.</title>
        <authorList>
            <person name="Kumagai T."/>
            <person name="Ishii T."/>
            <person name="Terai G."/>
            <person name="Umemura M."/>
            <person name="Machida M."/>
            <person name="Asai K."/>
        </authorList>
    </citation>
    <scope>NUCLEOTIDE SEQUENCE [LARGE SCALE GENOMIC DNA]</scope>
    <source>
        <strain evidence="4">IPU010</strain>
    </source>
</reference>
<reference evidence="2" key="3">
    <citation type="submission" date="2020-03" db="EMBL/GenBank/DDBJ databases">
        <title>A mixture of massive structural variations and highly conserved coding sequences in Ustilaginoidea virens genome.</title>
        <authorList>
            <person name="Zhang K."/>
            <person name="Zhao Z."/>
            <person name="Zhang Z."/>
            <person name="Li Y."/>
            <person name="Hsiang T."/>
            <person name="Sun W."/>
        </authorList>
    </citation>
    <scope>NUCLEOTIDE SEQUENCE</scope>
    <source>
        <strain evidence="2">UV-8b</strain>
    </source>
</reference>
<accession>A0A063C5V4</accession>
<keyword evidence="3" id="KW-1185">Reference proteome</keyword>
<dbReference type="OrthoDB" id="4940508at2759"/>
<evidence type="ECO:0000313" key="1">
    <source>
        <dbReference type="EMBL" id="GAO15789.1"/>
    </source>
</evidence>
<evidence type="ECO:0000313" key="2">
    <source>
        <dbReference type="EMBL" id="QUC18850.1"/>
    </source>
</evidence>
<dbReference type="HOGENOM" id="CLU_1166612_0_0_1"/>
<sequence length="238" mass="26570">MTTLQNQFKSSLQTANNNVTITQETYLPALALIIHYFNAGNTPSELAQIRTQAQTWCKSYFKTDTPPCHAPPELVAAHPHLFDLGIPSWQRLQHRAAFAQETDADGDQTLPFPDCLEPTLLEDYEIYEMVNRLHNEQAVHGQQADDYGRWRVPVTAADVGYTPLVFYIPDIMVHLARLAPGDGMDKAVLERRLRDVDVQMGGVENGDGLDEDGDDSSVMAIDTDVGNGEDVVMTRWVL</sequence>
<evidence type="ECO:0000313" key="3">
    <source>
        <dbReference type="Proteomes" id="UP000027002"/>
    </source>
</evidence>
<dbReference type="EMBL" id="BBTG02000008">
    <property type="protein sequence ID" value="GAO15789.1"/>
    <property type="molecule type" value="Genomic_DNA"/>
</dbReference>
<organism evidence="1 4">
    <name type="scientific">Ustilaginoidea virens</name>
    <name type="common">Rice false smut fungus</name>
    <name type="synonym">Villosiclava virens</name>
    <dbReference type="NCBI Taxonomy" id="1159556"/>
    <lineage>
        <taxon>Eukaryota</taxon>
        <taxon>Fungi</taxon>
        <taxon>Dikarya</taxon>
        <taxon>Ascomycota</taxon>
        <taxon>Pezizomycotina</taxon>
        <taxon>Sordariomycetes</taxon>
        <taxon>Hypocreomycetidae</taxon>
        <taxon>Hypocreales</taxon>
        <taxon>Clavicipitaceae</taxon>
        <taxon>Ustilaginoidea</taxon>
    </lineage>
</organism>
<dbReference type="Proteomes" id="UP000027002">
    <property type="component" value="Chromosome 2"/>
</dbReference>